<organism evidence="8 9">
    <name type="scientific">Hevea brasiliensis</name>
    <name type="common">Para rubber tree</name>
    <name type="synonym">Siphonia brasiliensis</name>
    <dbReference type="NCBI Taxonomy" id="3981"/>
    <lineage>
        <taxon>Eukaryota</taxon>
        <taxon>Viridiplantae</taxon>
        <taxon>Streptophyta</taxon>
        <taxon>Embryophyta</taxon>
        <taxon>Tracheophyta</taxon>
        <taxon>Spermatophyta</taxon>
        <taxon>Magnoliopsida</taxon>
        <taxon>eudicotyledons</taxon>
        <taxon>Gunneridae</taxon>
        <taxon>Pentapetalae</taxon>
        <taxon>rosids</taxon>
        <taxon>fabids</taxon>
        <taxon>Malpighiales</taxon>
        <taxon>Euphorbiaceae</taxon>
        <taxon>Crotonoideae</taxon>
        <taxon>Micrandreae</taxon>
        <taxon>Hevea</taxon>
    </lineage>
</organism>
<comment type="subcellular location">
    <subcellularLocation>
        <location evidence="1">Membrane</location>
        <topology evidence="1">Multi-pass membrane protein</topology>
    </subcellularLocation>
</comment>
<dbReference type="InterPro" id="IPR012876">
    <property type="entry name" value="DUF1677_pln"/>
</dbReference>
<keyword evidence="9" id="KW-1185">Reference proteome</keyword>
<dbReference type="Pfam" id="PF07727">
    <property type="entry name" value="RVT_2"/>
    <property type="match status" value="1"/>
</dbReference>
<keyword evidence="4 6" id="KW-1133">Transmembrane helix</keyword>
<evidence type="ECO:0000259" key="7">
    <source>
        <dbReference type="Pfam" id="PF07727"/>
    </source>
</evidence>
<protein>
    <recommendedName>
        <fullName evidence="7">Reverse transcriptase Ty1/copia-type domain-containing protein</fullName>
    </recommendedName>
</protein>
<dbReference type="Pfam" id="PF03092">
    <property type="entry name" value="BT1"/>
    <property type="match status" value="1"/>
</dbReference>
<dbReference type="InterPro" id="IPR039309">
    <property type="entry name" value="BT1"/>
</dbReference>
<evidence type="ECO:0000313" key="8">
    <source>
        <dbReference type="EMBL" id="KAF2284216.1"/>
    </source>
</evidence>
<comment type="caution">
    <text evidence="8">The sequence shown here is derived from an EMBL/GenBank/DDBJ whole genome shotgun (WGS) entry which is preliminary data.</text>
</comment>
<dbReference type="Pfam" id="PF07911">
    <property type="entry name" value="DUF1677"/>
    <property type="match status" value="1"/>
</dbReference>
<keyword evidence="2" id="KW-0813">Transport</keyword>
<evidence type="ECO:0000256" key="5">
    <source>
        <dbReference type="ARBA" id="ARBA00023136"/>
    </source>
</evidence>
<evidence type="ECO:0000256" key="1">
    <source>
        <dbReference type="ARBA" id="ARBA00004141"/>
    </source>
</evidence>
<evidence type="ECO:0000256" key="3">
    <source>
        <dbReference type="ARBA" id="ARBA00022692"/>
    </source>
</evidence>
<dbReference type="Proteomes" id="UP000467840">
    <property type="component" value="Chromosome 12"/>
</dbReference>
<keyword evidence="5 6" id="KW-0472">Membrane</keyword>
<dbReference type="EMBL" id="JAAGAX010000018">
    <property type="protein sequence ID" value="KAF2284216.1"/>
    <property type="molecule type" value="Genomic_DNA"/>
</dbReference>
<feature type="transmembrane region" description="Helical" evidence="6">
    <location>
        <begin position="170"/>
        <end position="187"/>
    </location>
</feature>
<gene>
    <name evidence="8" type="ORF">GH714_019935</name>
</gene>
<dbReference type="PANTHER" id="PTHR31585:SF0">
    <property type="entry name" value="FOLATE-BIOPTERIN TRANSPORTER 1, CHLOROPLASTIC"/>
    <property type="match status" value="1"/>
</dbReference>
<evidence type="ECO:0000256" key="4">
    <source>
        <dbReference type="ARBA" id="ARBA00022989"/>
    </source>
</evidence>
<sequence>MQSVKRRLSSRIKCFGVELSPDNIAVAMVYFVQGVLGLSRLAVSFYLKDDLHLDPAETAVISGFSALPWLVKPLYGFIRRSYLVLSGLLGALSWSLMATLVDSKYSAAFCILLGSLSVAFSDVVSGWVERLGHLESHHEEAWWVQMPEDLMVVDSMVVERAAVSHKACQVLFSLYVGVLQLLVELSAPTSVALWWMLMVSDFCFTTVSGTALGMTQVFLVTGLNRKFGISDEWFAIGDSLILTVLAQHTNSSSTALLVYVDDVILAGNDMTEIASVKSFLNQTFRIKDLGTLKFFLGLEIARNSKGMVINQRKYALEILSDARYLASKPVSTPMDSSLKLSKTSVTFVSAVLWNLWNSRNVLLWNVKDRSPEGIVSLAHSFLVQWRAVHGALTLQSSCGNDDEGVLCWEKLRMGGVKCNIDAAVLRQEGTSRDKIKVAHSLVRVALFHASPNIWEECQSSLISALVSDVSPEDCTQDYISEVKAKFDGKWLCGLCSEAVRDEVSRGKKQFGMEEAVRAHMSFCGKFNSNPAVRVADGMRQMLRRRSGVLSSSPSSSK</sequence>
<dbReference type="PANTHER" id="PTHR31585">
    <property type="entry name" value="FOLATE-BIOPTERIN TRANSPORTER 1, CHLOROPLASTIC"/>
    <property type="match status" value="1"/>
</dbReference>
<evidence type="ECO:0000313" key="9">
    <source>
        <dbReference type="Proteomes" id="UP000467840"/>
    </source>
</evidence>
<feature type="domain" description="Reverse transcriptase Ty1/copia-type" evidence="7">
    <location>
        <begin position="244"/>
        <end position="334"/>
    </location>
</feature>
<proteinExistence type="predicted"/>
<accession>A0A6A6K800</accession>
<keyword evidence="3 6" id="KW-0812">Transmembrane</keyword>
<dbReference type="GO" id="GO:0016020">
    <property type="term" value="C:membrane"/>
    <property type="evidence" value="ECO:0007669"/>
    <property type="project" value="UniProtKB-SubCell"/>
</dbReference>
<feature type="transmembrane region" description="Helical" evidence="6">
    <location>
        <begin position="82"/>
        <end position="100"/>
    </location>
</feature>
<dbReference type="InterPro" id="IPR013103">
    <property type="entry name" value="RVT_2"/>
</dbReference>
<evidence type="ECO:0000256" key="6">
    <source>
        <dbReference type="SAM" id="Phobius"/>
    </source>
</evidence>
<reference evidence="8 9" key="1">
    <citation type="journal article" date="2020" name="Mol. Plant">
        <title>The Chromosome-Based Rubber Tree Genome Provides New Insights into Spurge Genome Evolution and Rubber Biosynthesis.</title>
        <authorList>
            <person name="Liu J."/>
            <person name="Shi C."/>
            <person name="Shi C.C."/>
            <person name="Li W."/>
            <person name="Zhang Q.J."/>
            <person name="Zhang Y."/>
            <person name="Li K."/>
            <person name="Lu H.F."/>
            <person name="Shi C."/>
            <person name="Zhu S.T."/>
            <person name="Xiao Z.Y."/>
            <person name="Nan H."/>
            <person name="Yue Y."/>
            <person name="Zhu X.G."/>
            <person name="Wu Y."/>
            <person name="Hong X.N."/>
            <person name="Fan G.Y."/>
            <person name="Tong Y."/>
            <person name="Zhang D."/>
            <person name="Mao C.L."/>
            <person name="Liu Y.L."/>
            <person name="Hao S.J."/>
            <person name="Liu W.Q."/>
            <person name="Lv M.Q."/>
            <person name="Zhang H.B."/>
            <person name="Liu Y."/>
            <person name="Hu-Tang G.R."/>
            <person name="Wang J.P."/>
            <person name="Wang J.H."/>
            <person name="Sun Y.H."/>
            <person name="Ni S.B."/>
            <person name="Chen W.B."/>
            <person name="Zhang X.C."/>
            <person name="Jiao Y.N."/>
            <person name="Eichler E.E."/>
            <person name="Li G.H."/>
            <person name="Liu X."/>
            <person name="Gao L.Z."/>
        </authorList>
    </citation>
    <scope>NUCLEOTIDE SEQUENCE [LARGE SCALE GENOMIC DNA]</scope>
    <source>
        <strain evidence="9">cv. GT1</strain>
        <tissue evidence="8">Leaf</tissue>
    </source>
</reference>
<dbReference type="AlphaFoldDB" id="A0A6A6K800"/>
<evidence type="ECO:0000256" key="2">
    <source>
        <dbReference type="ARBA" id="ARBA00022448"/>
    </source>
</evidence>
<name>A0A6A6K800_HEVBR</name>
<feature type="transmembrane region" description="Helical" evidence="6">
    <location>
        <begin position="106"/>
        <end position="128"/>
    </location>
</feature>